<comment type="caution">
    <text evidence="7">Lacks conserved residue(s) required for the propagation of feature annotation.</text>
</comment>
<evidence type="ECO:0000256" key="4">
    <source>
        <dbReference type="ARBA" id="ARBA00022692"/>
    </source>
</evidence>
<dbReference type="PANTHER" id="PTHR30353">
    <property type="entry name" value="INNER MEMBRANE PROTEIN DEDA-RELATED"/>
    <property type="match status" value="1"/>
</dbReference>
<reference evidence="9 10" key="1">
    <citation type="submission" date="2020-03" db="EMBL/GenBank/DDBJ databases">
        <title>Screen low temperature-resistant strains for efficient degradation of petroleum hydrocarbons under the low temperature.</title>
        <authorList>
            <person name="Wang Y."/>
            <person name="Chen J."/>
        </authorList>
    </citation>
    <scope>NUCLEOTIDE SEQUENCE [LARGE SCALE GENOMIC DNA]</scope>
    <source>
        <strain evidence="9 10">KB1</strain>
    </source>
</reference>
<proteinExistence type="inferred from homology"/>
<dbReference type="PANTHER" id="PTHR30353:SF0">
    <property type="entry name" value="TRANSMEMBRANE PROTEIN"/>
    <property type="match status" value="1"/>
</dbReference>
<feature type="domain" description="VTT" evidence="8">
    <location>
        <begin position="40"/>
        <end position="167"/>
    </location>
</feature>
<protein>
    <recommendedName>
        <fullName evidence="8">VTT domain-containing protein</fullName>
    </recommendedName>
</protein>
<dbReference type="InterPro" id="IPR032816">
    <property type="entry name" value="VTT_dom"/>
</dbReference>
<evidence type="ECO:0000256" key="2">
    <source>
        <dbReference type="ARBA" id="ARBA00010792"/>
    </source>
</evidence>
<keyword evidence="3 7" id="KW-1003">Cell membrane</keyword>
<keyword evidence="6 7" id="KW-0472">Membrane</keyword>
<feature type="transmembrane region" description="Helical" evidence="7">
    <location>
        <begin position="181"/>
        <end position="199"/>
    </location>
</feature>
<dbReference type="Pfam" id="PF09335">
    <property type="entry name" value="VTT_dom"/>
    <property type="match status" value="1"/>
</dbReference>
<organism evidence="9 10">
    <name type="scientific">Rhodococcus erythropolis</name>
    <name type="common">Arthrobacter picolinophilus</name>
    <dbReference type="NCBI Taxonomy" id="1833"/>
    <lineage>
        <taxon>Bacteria</taxon>
        <taxon>Bacillati</taxon>
        <taxon>Actinomycetota</taxon>
        <taxon>Actinomycetes</taxon>
        <taxon>Mycobacteriales</taxon>
        <taxon>Nocardiaceae</taxon>
        <taxon>Rhodococcus</taxon>
        <taxon>Rhodococcus erythropolis group</taxon>
    </lineage>
</organism>
<feature type="transmembrane region" description="Helical" evidence="7">
    <location>
        <begin position="12"/>
        <end position="39"/>
    </location>
</feature>
<name>A0A6G9D2S5_RHOER</name>
<comment type="similarity">
    <text evidence="2 7">Belongs to the DedA family.</text>
</comment>
<evidence type="ECO:0000256" key="7">
    <source>
        <dbReference type="RuleBase" id="RU367016"/>
    </source>
</evidence>
<evidence type="ECO:0000313" key="10">
    <source>
        <dbReference type="Proteomes" id="UP000502345"/>
    </source>
</evidence>
<sequence>MTSGLTGGVLDPSTLVATFGLIGLLVALFVETGLLIGFFLPGDSLLFTAGVLVAQVDPFVPLWVILVSAPIAAALGDQCGYMIGRAAGPAVFDRPGAKRLGPAQLARAQSFFDTYGARTIVLARFVPVVRTLAPVMAGASGMKYRTFLVYNIIGALAWGAGVPMLGYLLGGIPFVRNHIEIILIAVVVLSILPLAINYLRSRFRGHAPVNRPDPDTSMSPR</sequence>
<keyword evidence="5 7" id="KW-1133">Transmembrane helix</keyword>
<dbReference type="AlphaFoldDB" id="A0A6G9D2S5"/>
<evidence type="ECO:0000256" key="3">
    <source>
        <dbReference type="ARBA" id="ARBA00022475"/>
    </source>
</evidence>
<accession>A0A6G9D2S5</accession>
<evidence type="ECO:0000256" key="5">
    <source>
        <dbReference type="ARBA" id="ARBA00022989"/>
    </source>
</evidence>
<keyword evidence="4 7" id="KW-0812">Transmembrane</keyword>
<dbReference type="GO" id="GO:0005886">
    <property type="term" value="C:plasma membrane"/>
    <property type="evidence" value="ECO:0007669"/>
    <property type="project" value="UniProtKB-SubCell"/>
</dbReference>
<dbReference type="RefSeq" id="WP_051649571.1">
    <property type="nucleotide sequence ID" value="NZ_AP018733.1"/>
</dbReference>
<evidence type="ECO:0000313" key="9">
    <source>
        <dbReference type="EMBL" id="QIP43489.1"/>
    </source>
</evidence>
<gene>
    <name evidence="9" type="ORF">G9444_6246</name>
</gene>
<dbReference type="Proteomes" id="UP000502345">
    <property type="component" value="Chromosome"/>
</dbReference>
<dbReference type="InterPro" id="IPR032818">
    <property type="entry name" value="DedA-like"/>
</dbReference>
<feature type="transmembrane region" description="Helical" evidence="7">
    <location>
        <begin position="147"/>
        <end position="169"/>
    </location>
</feature>
<comment type="subcellular location">
    <subcellularLocation>
        <location evidence="1 7">Cell membrane</location>
        <topology evidence="1 7">Multi-pass membrane protein</topology>
    </subcellularLocation>
</comment>
<evidence type="ECO:0000256" key="6">
    <source>
        <dbReference type="ARBA" id="ARBA00023136"/>
    </source>
</evidence>
<evidence type="ECO:0000256" key="1">
    <source>
        <dbReference type="ARBA" id="ARBA00004651"/>
    </source>
</evidence>
<evidence type="ECO:0000259" key="8">
    <source>
        <dbReference type="Pfam" id="PF09335"/>
    </source>
</evidence>
<dbReference type="EMBL" id="CP050124">
    <property type="protein sequence ID" value="QIP43489.1"/>
    <property type="molecule type" value="Genomic_DNA"/>
</dbReference>